<feature type="region of interest" description="Disordered" evidence="1">
    <location>
        <begin position="1"/>
        <end position="88"/>
    </location>
</feature>
<evidence type="ECO:0000256" key="1">
    <source>
        <dbReference type="SAM" id="MobiDB-lite"/>
    </source>
</evidence>
<evidence type="ECO:0000313" key="3">
    <source>
        <dbReference type="Proteomes" id="UP000694892"/>
    </source>
</evidence>
<organism evidence="2 3">
    <name type="scientific">Xenopus laevis</name>
    <name type="common">African clawed frog</name>
    <dbReference type="NCBI Taxonomy" id="8355"/>
    <lineage>
        <taxon>Eukaryota</taxon>
        <taxon>Metazoa</taxon>
        <taxon>Chordata</taxon>
        <taxon>Craniata</taxon>
        <taxon>Vertebrata</taxon>
        <taxon>Euteleostomi</taxon>
        <taxon>Amphibia</taxon>
        <taxon>Batrachia</taxon>
        <taxon>Anura</taxon>
        <taxon>Pipoidea</taxon>
        <taxon>Pipidae</taxon>
        <taxon>Xenopodinae</taxon>
        <taxon>Xenopus</taxon>
        <taxon>Xenopus</taxon>
    </lineage>
</organism>
<feature type="compositionally biased region" description="Basic and acidic residues" evidence="1">
    <location>
        <begin position="1"/>
        <end position="10"/>
    </location>
</feature>
<reference evidence="3" key="1">
    <citation type="journal article" date="2016" name="Nature">
        <title>Genome evolution in the allotetraploid frog Xenopus laevis.</title>
        <authorList>
            <person name="Session A.M."/>
            <person name="Uno Y."/>
            <person name="Kwon T."/>
            <person name="Chapman J.A."/>
            <person name="Toyoda A."/>
            <person name="Takahashi S."/>
            <person name="Fukui A."/>
            <person name="Hikosaka A."/>
            <person name="Suzuki A."/>
            <person name="Kondo M."/>
            <person name="van Heeringen S.J."/>
            <person name="Quigley I."/>
            <person name="Heinz S."/>
            <person name="Ogino H."/>
            <person name="Ochi H."/>
            <person name="Hellsten U."/>
            <person name="Lyons J.B."/>
            <person name="Simakov O."/>
            <person name="Putnam N."/>
            <person name="Stites J."/>
            <person name="Kuroki Y."/>
            <person name="Tanaka T."/>
            <person name="Michiue T."/>
            <person name="Watanabe M."/>
            <person name="Bogdanovic O."/>
            <person name="Lister R."/>
            <person name="Georgiou G."/>
            <person name="Paranjpe S.S."/>
            <person name="van Kruijsbergen I."/>
            <person name="Shu S."/>
            <person name="Carlson J."/>
            <person name="Kinoshita T."/>
            <person name="Ohta Y."/>
            <person name="Mawaribuchi S."/>
            <person name="Jenkins J."/>
            <person name="Grimwood J."/>
            <person name="Schmutz J."/>
            <person name="Mitros T."/>
            <person name="Mozaffari S.V."/>
            <person name="Suzuki Y."/>
            <person name="Haramoto Y."/>
            <person name="Yamamoto T.S."/>
            <person name="Takagi C."/>
            <person name="Heald R."/>
            <person name="Miller K."/>
            <person name="Haudenschild C."/>
            <person name="Kitzman J."/>
            <person name="Nakayama T."/>
            <person name="Izutsu Y."/>
            <person name="Robert J."/>
            <person name="Fortriede J."/>
            <person name="Burns K."/>
            <person name="Lotay V."/>
            <person name="Karimi K."/>
            <person name="Yasuoka Y."/>
            <person name="Dichmann D.S."/>
            <person name="Flajnik M.F."/>
            <person name="Houston D.W."/>
            <person name="Shendure J."/>
            <person name="DuPasquier L."/>
            <person name="Vize P.D."/>
            <person name="Zorn A.M."/>
            <person name="Ito M."/>
            <person name="Marcotte E.M."/>
            <person name="Wallingford J.B."/>
            <person name="Ito Y."/>
            <person name="Asashima M."/>
            <person name="Ueno N."/>
            <person name="Matsuda Y."/>
            <person name="Veenstra G.J."/>
            <person name="Fujiyama A."/>
            <person name="Harland R.M."/>
            <person name="Taira M."/>
            <person name="Rokhsar D.S."/>
        </authorList>
    </citation>
    <scope>NUCLEOTIDE SEQUENCE [LARGE SCALE GENOMIC DNA]</scope>
    <source>
        <strain evidence="3">J</strain>
    </source>
</reference>
<accession>A0A974DS30</accession>
<dbReference type="EMBL" id="CM004468">
    <property type="protein sequence ID" value="OCT96176.1"/>
    <property type="molecule type" value="Genomic_DNA"/>
</dbReference>
<feature type="compositionally biased region" description="Low complexity" evidence="1">
    <location>
        <begin position="11"/>
        <end position="22"/>
    </location>
</feature>
<name>A0A974DS30_XENLA</name>
<gene>
    <name evidence="2" type="ORF">XELAEV_180138583mg</name>
</gene>
<evidence type="ECO:0000313" key="2">
    <source>
        <dbReference type="EMBL" id="OCT96176.1"/>
    </source>
</evidence>
<dbReference type="AlphaFoldDB" id="A0A974DS30"/>
<feature type="non-terminal residue" evidence="2">
    <location>
        <position position="88"/>
    </location>
</feature>
<feature type="non-terminal residue" evidence="2">
    <location>
        <position position="1"/>
    </location>
</feature>
<protein>
    <submittedName>
        <fullName evidence="2">Uncharacterized protein</fullName>
    </submittedName>
</protein>
<proteinExistence type="predicted"/>
<feature type="compositionally biased region" description="Polar residues" evidence="1">
    <location>
        <begin position="35"/>
        <end position="48"/>
    </location>
</feature>
<sequence>LHQGKDHREIPSPSLLLPLPSLFMPPPTPPVTASHAKTGSKDNSTQTDKNPELFWPNTASFPGRGRINMTPSSSPLLRHTANKAYEKP</sequence>
<dbReference type="Proteomes" id="UP000694892">
    <property type="component" value="Chromosome 2L"/>
</dbReference>